<protein>
    <submittedName>
        <fullName evidence="2">Uncharacterized protein</fullName>
    </submittedName>
</protein>
<evidence type="ECO:0000313" key="2">
    <source>
        <dbReference type="EMBL" id="ETO08842.1"/>
    </source>
</evidence>
<dbReference type="AlphaFoldDB" id="X6M5U6"/>
<comment type="caution">
    <text evidence="2">The sequence shown here is derived from an EMBL/GenBank/DDBJ whole genome shotgun (WGS) entry which is preliminary data.</text>
</comment>
<evidence type="ECO:0000313" key="3">
    <source>
        <dbReference type="Proteomes" id="UP000023152"/>
    </source>
</evidence>
<keyword evidence="1" id="KW-0812">Transmembrane</keyword>
<feature type="transmembrane region" description="Helical" evidence="1">
    <location>
        <begin position="52"/>
        <end position="71"/>
    </location>
</feature>
<organism evidence="2 3">
    <name type="scientific">Reticulomyxa filosa</name>
    <dbReference type="NCBI Taxonomy" id="46433"/>
    <lineage>
        <taxon>Eukaryota</taxon>
        <taxon>Sar</taxon>
        <taxon>Rhizaria</taxon>
        <taxon>Retaria</taxon>
        <taxon>Foraminifera</taxon>
        <taxon>Monothalamids</taxon>
        <taxon>Reticulomyxidae</taxon>
        <taxon>Reticulomyxa</taxon>
    </lineage>
</organism>
<dbReference type="OrthoDB" id="3512845at2759"/>
<accession>X6M5U6</accession>
<dbReference type="Proteomes" id="UP000023152">
    <property type="component" value="Unassembled WGS sequence"/>
</dbReference>
<proteinExistence type="predicted"/>
<name>X6M5U6_RETFI</name>
<keyword evidence="3" id="KW-1185">Reference proteome</keyword>
<evidence type="ECO:0000256" key="1">
    <source>
        <dbReference type="SAM" id="Phobius"/>
    </source>
</evidence>
<keyword evidence="1" id="KW-1133">Transmembrane helix</keyword>
<sequence>MRTKKPTHSTFTFSTKYKKKKRENYNFIKNITPKRIFFVEFNKMYPMNKKKFYCFTSNFFLCIYISSFNSYKIQQYSKKRYYQSFGSQALIAQLHEHTYKLFRIKKGKNIPDKSVITVIEFYESFLKIFKLFCVTSMTIMFDFVRVYNHFSFFLEIKIFSKNETH</sequence>
<keyword evidence="1" id="KW-0472">Membrane</keyword>
<gene>
    <name evidence="2" type="ORF">RFI_28545</name>
</gene>
<dbReference type="EMBL" id="ASPP01024642">
    <property type="protein sequence ID" value="ETO08842.1"/>
    <property type="molecule type" value="Genomic_DNA"/>
</dbReference>
<reference evidence="2 3" key="1">
    <citation type="journal article" date="2013" name="Curr. Biol.">
        <title>The Genome of the Foraminiferan Reticulomyxa filosa.</title>
        <authorList>
            <person name="Glockner G."/>
            <person name="Hulsmann N."/>
            <person name="Schleicher M."/>
            <person name="Noegel A.A."/>
            <person name="Eichinger L."/>
            <person name="Gallinger C."/>
            <person name="Pawlowski J."/>
            <person name="Sierra R."/>
            <person name="Euteneuer U."/>
            <person name="Pillet L."/>
            <person name="Moustafa A."/>
            <person name="Platzer M."/>
            <person name="Groth M."/>
            <person name="Szafranski K."/>
            <person name="Schliwa M."/>
        </authorList>
    </citation>
    <scope>NUCLEOTIDE SEQUENCE [LARGE SCALE GENOMIC DNA]</scope>
</reference>